<proteinExistence type="predicted"/>
<feature type="transmembrane region" description="Helical" evidence="1">
    <location>
        <begin position="167"/>
        <end position="185"/>
    </location>
</feature>
<dbReference type="Pfam" id="PF13906">
    <property type="entry name" value="AA_permease_C"/>
    <property type="match status" value="1"/>
</dbReference>
<dbReference type="GO" id="GO:0015171">
    <property type="term" value="F:amino acid transmembrane transporter activity"/>
    <property type="evidence" value="ECO:0007669"/>
    <property type="project" value="TreeGrafter"/>
</dbReference>
<feature type="domain" description="Cationic amino acid transporter C-terminal" evidence="2">
    <location>
        <begin position="581"/>
        <end position="625"/>
    </location>
</feature>
<protein>
    <recommendedName>
        <fullName evidence="2">Cationic amino acid transporter C-terminal domain-containing protein</fullName>
    </recommendedName>
</protein>
<dbReference type="PANTHER" id="PTHR43243:SF98">
    <property type="entry name" value="TORN AND DIMINISHED RHABDOMERES, ISOFORM D"/>
    <property type="match status" value="1"/>
</dbReference>
<keyword evidence="4" id="KW-1185">Reference proteome</keyword>
<feature type="transmembrane region" description="Helical" evidence="1">
    <location>
        <begin position="549"/>
        <end position="569"/>
    </location>
</feature>
<feature type="transmembrane region" description="Helical" evidence="1">
    <location>
        <begin position="523"/>
        <end position="543"/>
    </location>
</feature>
<keyword evidence="1" id="KW-0812">Transmembrane</keyword>
<feature type="transmembrane region" description="Helical" evidence="1">
    <location>
        <begin position="81"/>
        <end position="99"/>
    </location>
</feature>
<feature type="transmembrane region" description="Helical" evidence="1">
    <location>
        <begin position="143"/>
        <end position="160"/>
    </location>
</feature>
<comment type="caution">
    <text evidence="3">The sequence shown here is derived from an EMBL/GenBank/DDBJ whole genome shotgun (WGS) entry which is preliminary data.</text>
</comment>
<name>A0A8S1D1Z0_9INSE</name>
<feature type="transmembrane region" description="Helical" evidence="1">
    <location>
        <begin position="292"/>
        <end position="316"/>
    </location>
</feature>
<dbReference type="OrthoDB" id="8197893at2759"/>
<accession>A0A8S1D1Z0</accession>
<dbReference type="AlphaFoldDB" id="A0A8S1D1Z0"/>
<keyword evidence="1" id="KW-0472">Membrane</keyword>
<keyword evidence="1" id="KW-1133">Transmembrane helix</keyword>
<evidence type="ECO:0000313" key="4">
    <source>
        <dbReference type="Proteomes" id="UP000494165"/>
    </source>
</evidence>
<feature type="transmembrane region" description="Helical" evidence="1">
    <location>
        <begin position="337"/>
        <end position="359"/>
    </location>
</feature>
<organism evidence="3 4">
    <name type="scientific">Cloeon dipterum</name>
    <dbReference type="NCBI Taxonomy" id="197152"/>
    <lineage>
        <taxon>Eukaryota</taxon>
        <taxon>Metazoa</taxon>
        <taxon>Ecdysozoa</taxon>
        <taxon>Arthropoda</taxon>
        <taxon>Hexapoda</taxon>
        <taxon>Insecta</taxon>
        <taxon>Pterygota</taxon>
        <taxon>Palaeoptera</taxon>
        <taxon>Ephemeroptera</taxon>
        <taxon>Pisciforma</taxon>
        <taxon>Baetidae</taxon>
        <taxon>Cloeon</taxon>
    </lineage>
</organism>
<dbReference type="Gene3D" id="1.20.1740.10">
    <property type="entry name" value="Amino acid/polyamine transporter I"/>
    <property type="match status" value="1"/>
</dbReference>
<feature type="transmembrane region" description="Helical" evidence="1">
    <location>
        <begin position="608"/>
        <end position="625"/>
    </location>
</feature>
<feature type="transmembrane region" description="Helical" evidence="1">
    <location>
        <begin position="365"/>
        <end position="388"/>
    </location>
</feature>
<reference evidence="3 4" key="1">
    <citation type="submission" date="2020-04" db="EMBL/GenBank/DDBJ databases">
        <authorList>
            <person name="Alioto T."/>
            <person name="Alioto T."/>
            <person name="Gomez Garrido J."/>
        </authorList>
    </citation>
    <scope>NUCLEOTIDE SEQUENCE [LARGE SCALE GENOMIC DNA]</scope>
</reference>
<evidence type="ECO:0000259" key="2">
    <source>
        <dbReference type="Pfam" id="PF13906"/>
    </source>
</evidence>
<evidence type="ECO:0000313" key="3">
    <source>
        <dbReference type="EMBL" id="CAB3374181.1"/>
    </source>
</evidence>
<feature type="transmembrane region" description="Helical" evidence="1">
    <location>
        <begin position="39"/>
        <end position="60"/>
    </location>
</feature>
<feature type="transmembrane region" description="Helical" evidence="1">
    <location>
        <begin position="12"/>
        <end position="33"/>
    </location>
</feature>
<dbReference type="InterPro" id="IPR029485">
    <property type="entry name" value="CAT_C"/>
</dbReference>
<dbReference type="GO" id="GO:0005886">
    <property type="term" value="C:plasma membrane"/>
    <property type="evidence" value="ECO:0007669"/>
    <property type="project" value="TreeGrafter"/>
</dbReference>
<evidence type="ECO:0000256" key="1">
    <source>
        <dbReference type="SAM" id="Phobius"/>
    </source>
</evidence>
<feature type="transmembrane region" description="Helical" evidence="1">
    <location>
        <begin position="244"/>
        <end position="272"/>
    </location>
</feature>
<dbReference type="PANTHER" id="PTHR43243">
    <property type="entry name" value="INNER MEMBRANE TRANSPORTER YGJI-RELATED"/>
    <property type="match status" value="1"/>
</dbReference>
<dbReference type="EMBL" id="CADEPI010000094">
    <property type="protein sequence ID" value="CAB3374181.1"/>
    <property type="molecule type" value="Genomic_DNA"/>
</dbReference>
<sequence>MTPASWWPRPPPLRLLGAGLAAPWALGVLVVVGHVASGVSGPCTLAALLMAAVAALLAALCHSEVFVKRHASLYEAARQVLGVRTALAIGWAVAAWRVAALAACARSLGATIDYISGGHFRALTKHAMLRVFPMLHRIEPDPLAAGAACLTTLLFVLGLERSRILRLLLNASVALAVLFFLVIGTTHCEPETWGSHVFLPAGARGLFTGAAMCSVGFLGVNSVRAEAARAWARGDRGPSLTVQLIMCVACIFVCLATFLAVTVVLTMMVHFRSLGPESPALVQAFEVRDVDWARLVMSVLGISGLSFALVELAHPLHSQVRALAADGLLPRHLARDLPITGTPAAAIVTCGALTAALGLAAPLRLLLQLAALAALTINLTLSTACLWIRYRSLSTTDDQILGGIPTLSGGLTVRSFKAKLGSLPVVVQMTGQGHRWGGRNTDEAQPLMTLSADDEVNTDAVESESSELSGYETDSSASTDIDAAVAEFKERLQVATVTSCGGSTAHVPLSIEPDSTSSKRARLALLAAFLTVVLVCSTFLVGIEKHSLGTLVFSGLAMVVTVGLLLLVARQPRIRSTDGNFEVPLGPWLPALSVLLHVLLLVQLLASAWLSFLAIAFSGGLSIYVREWRIAKRLGVVSRRRGERIHLQAAPPHPTVPTLVPSQRRLAPHSQRRFTTVDTIVISR</sequence>
<feature type="transmembrane region" description="Helical" evidence="1">
    <location>
        <begin position="205"/>
        <end position="223"/>
    </location>
</feature>
<dbReference type="Proteomes" id="UP000494165">
    <property type="component" value="Unassembled WGS sequence"/>
</dbReference>
<feature type="transmembrane region" description="Helical" evidence="1">
    <location>
        <begin position="581"/>
        <end position="602"/>
    </location>
</feature>
<gene>
    <name evidence="3" type="ORF">CLODIP_2_CD10510</name>
</gene>